<organism evidence="4">
    <name type="scientific">Nippostrongylus brasiliensis</name>
    <name type="common">Rat hookworm</name>
    <dbReference type="NCBI Taxonomy" id="27835"/>
    <lineage>
        <taxon>Eukaryota</taxon>
        <taxon>Metazoa</taxon>
        <taxon>Ecdysozoa</taxon>
        <taxon>Nematoda</taxon>
        <taxon>Chromadorea</taxon>
        <taxon>Rhabditida</taxon>
        <taxon>Rhabditina</taxon>
        <taxon>Rhabditomorpha</taxon>
        <taxon>Strongyloidea</taxon>
        <taxon>Heligmosomidae</taxon>
        <taxon>Nippostrongylus</taxon>
    </lineage>
</organism>
<dbReference type="WBParaSite" id="NBR_0001922901-mRNA-1">
    <property type="protein sequence ID" value="NBR_0001922901-mRNA-1"/>
    <property type="gene ID" value="NBR_0001922901"/>
</dbReference>
<evidence type="ECO:0000313" key="4">
    <source>
        <dbReference type="WBParaSite" id="NBR_0001922901-mRNA-1"/>
    </source>
</evidence>
<reference evidence="4" key="1">
    <citation type="submission" date="2017-02" db="UniProtKB">
        <authorList>
            <consortium name="WormBaseParasite"/>
        </authorList>
    </citation>
    <scope>IDENTIFICATION</scope>
</reference>
<sequence>MRRGESRNGSFGLIVRHWPRFCHENVVVKPGNKFQHSERHNHSKHSKSNDNSKEKEKDKDSSKEKEKDKDKKRDESREKDEKRDRDDRKDSREISIPKNSNERQKHHRDRRSVAIAVPEFAMFHVSGRKVLIWV</sequence>
<dbReference type="EMBL" id="UYSL01023996">
    <property type="protein sequence ID" value="VDL82959.1"/>
    <property type="molecule type" value="Genomic_DNA"/>
</dbReference>
<evidence type="ECO:0000313" key="3">
    <source>
        <dbReference type="Proteomes" id="UP000271162"/>
    </source>
</evidence>
<gene>
    <name evidence="2" type="ORF">NBR_LOCUS19230</name>
</gene>
<dbReference type="AlphaFoldDB" id="A0A0N4YPQ8"/>
<evidence type="ECO:0000313" key="2">
    <source>
        <dbReference type="EMBL" id="VDL82959.1"/>
    </source>
</evidence>
<keyword evidence="3" id="KW-1185">Reference proteome</keyword>
<feature type="region of interest" description="Disordered" evidence="1">
    <location>
        <begin position="32"/>
        <end position="110"/>
    </location>
</feature>
<name>A0A0N4YPQ8_NIPBR</name>
<reference evidence="2 3" key="2">
    <citation type="submission" date="2018-11" db="EMBL/GenBank/DDBJ databases">
        <authorList>
            <consortium name="Pathogen Informatics"/>
        </authorList>
    </citation>
    <scope>NUCLEOTIDE SEQUENCE [LARGE SCALE GENOMIC DNA]</scope>
</reference>
<accession>A0A0N4YPQ8</accession>
<dbReference type="Proteomes" id="UP000271162">
    <property type="component" value="Unassembled WGS sequence"/>
</dbReference>
<protein>
    <submittedName>
        <fullName evidence="4">RNA-binding protein 25</fullName>
    </submittedName>
</protein>
<proteinExistence type="predicted"/>
<evidence type="ECO:0000256" key="1">
    <source>
        <dbReference type="SAM" id="MobiDB-lite"/>
    </source>
</evidence>
<feature type="compositionally biased region" description="Basic and acidic residues" evidence="1">
    <location>
        <begin position="47"/>
        <end position="103"/>
    </location>
</feature>